<protein>
    <recommendedName>
        <fullName evidence="11">MACPF domain-containing protein</fullName>
    </recommendedName>
</protein>
<accession>A0A151ZIZ5</accession>
<dbReference type="Pfam" id="PF07691">
    <property type="entry name" value="PA14"/>
    <property type="match status" value="1"/>
</dbReference>
<dbReference type="OrthoDB" id="21110at2759"/>
<dbReference type="InterPro" id="IPR011050">
    <property type="entry name" value="Pectin_lyase_fold/virulence"/>
</dbReference>
<dbReference type="Pfam" id="PF01823">
    <property type="entry name" value="MACPF"/>
    <property type="match status" value="1"/>
</dbReference>
<reference evidence="9 10" key="1">
    <citation type="submission" date="2015-12" db="EMBL/GenBank/DDBJ databases">
        <title>Dictyostelia acquired genes for synthesis and detection of signals that induce cell-type specialization by lateral gene transfer from prokaryotes.</title>
        <authorList>
            <person name="Gloeckner G."/>
            <person name="Schaap P."/>
        </authorList>
    </citation>
    <scope>NUCLEOTIDE SEQUENCE [LARGE SCALE GENOMIC DNA]</scope>
    <source>
        <strain evidence="9 10">TK</strain>
    </source>
</reference>
<dbReference type="PANTHER" id="PTHR45742">
    <property type="entry name" value="COMPLEMENT COMPONENT C6"/>
    <property type="match status" value="1"/>
</dbReference>
<dbReference type="OMA" id="VECAYSK"/>
<sequence length="1125" mass="122635">MNNLYKILFIILLTLQFINCLKVHVDLQSKCSENCGSKESPFTNLEDAIDYIKSSNHDLYNLRDLATVIVNPGIYRGSKNKEIILDFPISIRSKSGSKVTSINCDYLSSAFRFTNGSVFQLIGFTIANSGDTYGGAISIDQGANGLLSDLVIFNTSAEFGGAVFVKNSKNVKFVSTTFHSGLGRVAGNTIYSENSKLVFSSCHFLISGALVRDFYLAKNSTVLFDKATNIVGVGIQCPDGSSTVKQDGSTTDRCGQNSTYNSDRLGGPRILFDSYDDTPATCNNDGNCDPTENCYICAGDCPRCSMGGFRLDLTSNGTVTSINIDQPVILPTDLLEYQQISGTISGYIRVPNDGKYKFQVLGVDVGVKLYIDGNLYISQYFEMSKVDSLKTIALSAQIPHYIQLYFQNTGELTTNRTVSLLWKAKGDNSQYELVDGYYNQNICNDQILDPLEAVNTSSLYCVADLTDSYSATSTCGDGVCTEIPENCLIDCYNLIPNICPGQSPTPKLGDIYNYTDITGSLLNNQYIFSLPGVQLMAHGVSLATGEPNDSPIFLFGYCSNDDYEIIHNPYRGVVYSVPQQLSALITPSCSYETQTEFLSDAFTLANSMSQESSVDISASASLSAYFVKASANAAYTQEASVEEARQLQGSSDSSIISSTVECAYSKAHLTDINFHPNFIKDLALAQNVSAMKQVITAYGNYYYKTAVLGGKITQLTVVESSTVDSSSSSSLEAKSAYTFAGSISASIFSVKAAASGEYSKSTDNSYSQEEQEHFESTSTRTTIRSLGGPPGALSPGENLNSWNSWAQNIDVFSVPIRQNFGFISTILPSNWKTTNGQFFIKTLWEMAEMELLADLYNSIPDDSRPAYDIVPLYEPGQTQYITVYQANQWTANTTSVVYTSYNSGGQTNLTIPSQQPILGRQLSEIIFSSNIPNFTGYYALVDLSISRGYLFQSTNVSCNTSGCLPVTIPGNTLYFIMNTAQTPNNTLTNTSCGSTSCSSLRVQLTLKSGFQVINTIFDLLGTLIDGQTIFSVNLGAQPMGPIDTIQFLLLDSAAYPLGTYFSFSSFSLLQSCMFPDTVGCIPQYINPPQDGYTHYLVPQQPPTASTSYYYNLVRGVTLNIPIIRV</sequence>
<dbReference type="GO" id="GO:0005576">
    <property type="term" value="C:extracellular region"/>
    <property type="evidence" value="ECO:0007669"/>
    <property type="project" value="UniProtKB-SubCell"/>
</dbReference>
<dbReference type="GO" id="GO:0031640">
    <property type="term" value="P:killing of cells of another organism"/>
    <property type="evidence" value="ECO:0007669"/>
    <property type="project" value="UniProtKB-KW"/>
</dbReference>
<evidence type="ECO:0000256" key="2">
    <source>
        <dbReference type="ARBA" id="ARBA00022525"/>
    </source>
</evidence>
<feature type="signal peptide" evidence="6">
    <location>
        <begin position="1"/>
        <end position="20"/>
    </location>
</feature>
<evidence type="ECO:0000256" key="5">
    <source>
        <dbReference type="SAM" id="MobiDB-lite"/>
    </source>
</evidence>
<keyword evidence="6" id="KW-0732">Signal</keyword>
<dbReference type="InterPro" id="IPR020864">
    <property type="entry name" value="MACPF"/>
</dbReference>
<keyword evidence="10" id="KW-1185">Reference proteome</keyword>
<keyword evidence="2" id="KW-0964">Secreted</keyword>
<feature type="domain" description="PA14" evidence="8">
    <location>
        <begin position="265"/>
        <end position="438"/>
    </location>
</feature>
<dbReference type="PROSITE" id="PS51412">
    <property type="entry name" value="MACPF_2"/>
    <property type="match status" value="1"/>
</dbReference>
<evidence type="ECO:0000313" key="10">
    <source>
        <dbReference type="Proteomes" id="UP000076078"/>
    </source>
</evidence>
<dbReference type="Proteomes" id="UP000076078">
    <property type="component" value="Unassembled WGS sequence"/>
</dbReference>
<keyword evidence="3" id="KW-0204">Cytolysis</keyword>
<evidence type="ECO:0008006" key="11">
    <source>
        <dbReference type="Google" id="ProtNLM"/>
    </source>
</evidence>
<keyword evidence="4" id="KW-1015">Disulfide bond</keyword>
<dbReference type="PANTHER" id="PTHR45742:SF8">
    <property type="entry name" value="FLOCCULATION PROTEIN FLO11"/>
    <property type="match status" value="1"/>
</dbReference>
<evidence type="ECO:0000256" key="4">
    <source>
        <dbReference type="ARBA" id="ARBA00023157"/>
    </source>
</evidence>
<evidence type="ECO:0000256" key="6">
    <source>
        <dbReference type="SAM" id="SignalP"/>
    </source>
</evidence>
<dbReference type="SUPFAM" id="SSF51126">
    <property type="entry name" value="Pectin lyase-like"/>
    <property type="match status" value="1"/>
</dbReference>
<dbReference type="SUPFAM" id="SSF56988">
    <property type="entry name" value="Anthrax protective antigen"/>
    <property type="match status" value="1"/>
</dbReference>
<evidence type="ECO:0000259" key="8">
    <source>
        <dbReference type="PROSITE" id="PS51820"/>
    </source>
</evidence>
<dbReference type="InParanoid" id="A0A151ZIZ5"/>
<dbReference type="InterPro" id="IPR011658">
    <property type="entry name" value="PA14_dom"/>
</dbReference>
<name>A0A151ZIZ5_TIELA</name>
<dbReference type="Gene3D" id="3.90.182.10">
    <property type="entry name" value="Toxin - Anthrax Protective Antigen,domain 1"/>
    <property type="match status" value="1"/>
</dbReference>
<proteinExistence type="predicted"/>
<feature type="chain" id="PRO_5007593442" description="MACPF domain-containing protein" evidence="6">
    <location>
        <begin position="21"/>
        <end position="1125"/>
    </location>
</feature>
<gene>
    <name evidence="9" type="ORF">DLAC_04831</name>
</gene>
<evidence type="ECO:0000313" key="9">
    <source>
        <dbReference type="EMBL" id="KYQ93943.1"/>
    </source>
</evidence>
<comment type="subcellular location">
    <subcellularLocation>
        <location evidence="1">Secreted</location>
    </subcellularLocation>
</comment>
<dbReference type="InterPro" id="IPR037524">
    <property type="entry name" value="PA14/GLEYA"/>
</dbReference>
<dbReference type="AlphaFoldDB" id="A0A151ZIZ5"/>
<evidence type="ECO:0000259" key="7">
    <source>
        <dbReference type="PROSITE" id="PS51412"/>
    </source>
</evidence>
<dbReference type="EMBL" id="LODT01000023">
    <property type="protein sequence ID" value="KYQ93943.1"/>
    <property type="molecule type" value="Genomic_DNA"/>
</dbReference>
<organism evidence="9 10">
    <name type="scientific">Tieghemostelium lacteum</name>
    <name type="common">Slime mold</name>
    <name type="synonym">Dictyostelium lacteum</name>
    <dbReference type="NCBI Taxonomy" id="361077"/>
    <lineage>
        <taxon>Eukaryota</taxon>
        <taxon>Amoebozoa</taxon>
        <taxon>Evosea</taxon>
        <taxon>Eumycetozoa</taxon>
        <taxon>Dictyostelia</taxon>
        <taxon>Dictyosteliales</taxon>
        <taxon>Raperosteliaceae</taxon>
        <taxon>Tieghemostelium</taxon>
    </lineage>
</organism>
<dbReference type="PROSITE" id="PS51820">
    <property type="entry name" value="PA14"/>
    <property type="match status" value="1"/>
</dbReference>
<comment type="caution">
    <text evidence="9">The sequence shown here is derived from an EMBL/GenBank/DDBJ whole genome shotgun (WGS) entry which is preliminary data.</text>
</comment>
<evidence type="ECO:0000256" key="3">
    <source>
        <dbReference type="ARBA" id="ARBA00022852"/>
    </source>
</evidence>
<evidence type="ECO:0000256" key="1">
    <source>
        <dbReference type="ARBA" id="ARBA00004613"/>
    </source>
</evidence>
<feature type="domain" description="MACPF" evidence="7">
    <location>
        <begin position="519"/>
        <end position="859"/>
    </location>
</feature>
<feature type="region of interest" description="Disordered" evidence="5">
    <location>
        <begin position="760"/>
        <end position="790"/>
    </location>
</feature>